<evidence type="ECO:0000256" key="7">
    <source>
        <dbReference type="ARBA" id="ARBA00023136"/>
    </source>
</evidence>
<evidence type="ECO:0000256" key="2">
    <source>
        <dbReference type="ARBA" id="ARBA00022448"/>
    </source>
</evidence>
<name>A0ABQ5QIX6_9BACT</name>
<dbReference type="CDD" id="cd01347">
    <property type="entry name" value="ligand_gated_channel"/>
    <property type="match status" value="1"/>
</dbReference>
<sequence length="660" mass="72833">MRHAPIEVTLLALILASGALGAQEAKPDQARPTQDTFKLGEVTVPVTDHKDAMDLASTRIDKLQMLTFNRDTLGGSLDLLPGVNLSTNQRNEQIMFVRGQDARSVPLFLDGIPFSLPFEGQGDFGRLTTFNLAEVQVAKGFSSVAYGANTLGGAVNLVSRRPENAFDGDASLGAWDGQGRKATADAGARWAHGYVQADASYVHAGDFRMSSDFVPTSRENGGARDYSDFTNKVGGVKVGFTPNAQDEYALGFLDQSIEKGQPIATDLSLPARYWKWPETDKKSLYFTSNTMLGAKSYVRFRAYHTGYTSATLAYTDTTFIKLDTTPKNLSATGRRYYDDFAQGGILEFGTLALPLNSLRASIQTRTDVHREDDGSNYWKSFEDDLQSIGVEDSITLGERWSMALGVGYDRLNPKTSDVFKLPESKHFTNGQVGVFWRVAPTVQLYASIAQKDRFASLKDRYSLGQNFIQNPNLKPERALNNEVGAKASLTSWLDLESAVFQSEVRDLIQQVTLGTGNKAQSQNQNVGRVRNSGFEMAATFKPAGPVQGGLTYMYLDRTNLSDPTIKLTGTPRNRLFGYLRVQPGTSYYLIASVSNQDTLWDTNSMRVPGFTTTSLTAGWQMNPHLSFDGGFNNVLDRNYALQTGFPMPGRTWFVNARYRF</sequence>
<dbReference type="Pfam" id="PF07715">
    <property type="entry name" value="Plug"/>
    <property type="match status" value="1"/>
</dbReference>
<dbReference type="RefSeq" id="WP_285576943.1">
    <property type="nucleotide sequence ID" value="NZ_BSDE01000007.1"/>
</dbReference>
<accession>A0ABQ5QIX6</accession>
<keyword evidence="7 10" id="KW-0472">Membrane</keyword>
<feature type="domain" description="TonB-dependent receptor-like beta-barrel" evidence="13">
    <location>
        <begin position="223"/>
        <end position="634"/>
    </location>
</feature>
<evidence type="ECO:0000256" key="11">
    <source>
        <dbReference type="RuleBase" id="RU003357"/>
    </source>
</evidence>
<keyword evidence="4 10" id="KW-0812">Transmembrane</keyword>
<dbReference type="InterPro" id="IPR000531">
    <property type="entry name" value="Beta-barrel_TonB"/>
</dbReference>
<dbReference type="SUPFAM" id="SSF56935">
    <property type="entry name" value="Porins"/>
    <property type="match status" value="1"/>
</dbReference>
<keyword evidence="2 10" id="KW-0813">Transport</keyword>
<feature type="domain" description="TonB-dependent receptor plug" evidence="14">
    <location>
        <begin position="57"/>
        <end position="154"/>
    </location>
</feature>
<dbReference type="Pfam" id="PF00593">
    <property type="entry name" value="TonB_dep_Rec_b-barrel"/>
    <property type="match status" value="1"/>
</dbReference>
<gene>
    <name evidence="15" type="ORF">GETHLI_30390</name>
</gene>
<comment type="caution">
    <text evidence="15">The sequence shown here is derived from an EMBL/GenBank/DDBJ whole genome shotgun (WGS) entry which is preliminary data.</text>
</comment>
<proteinExistence type="inferred from homology"/>
<evidence type="ECO:0000256" key="1">
    <source>
        <dbReference type="ARBA" id="ARBA00004571"/>
    </source>
</evidence>
<reference evidence="15 16" key="1">
    <citation type="journal article" date="2023" name="Antonie Van Leeuwenhoek">
        <title>Mesoterricola silvestris gen. nov., sp. nov., Mesoterricola sediminis sp. nov., Geothrix oryzae sp. nov., Geothrix edaphica sp. nov., Geothrix rubra sp. nov., and Geothrix limicola sp. nov., six novel members of Acidobacteriota isolated from soils.</title>
        <authorList>
            <person name="Itoh H."/>
            <person name="Sugisawa Y."/>
            <person name="Mise K."/>
            <person name="Xu Z."/>
            <person name="Kuniyasu M."/>
            <person name="Ushijima N."/>
            <person name="Kawano K."/>
            <person name="Kobayashi E."/>
            <person name="Shiratori Y."/>
            <person name="Masuda Y."/>
            <person name="Senoo K."/>
        </authorList>
    </citation>
    <scope>NUCLEOTIDE SEQUENCE [LARGE SCALE GENOMIC DNA]</scope>
    <source>
        <strain evidence="15 16">Red804</strain>
    </source>
</reference>
<dbReference type="InterPro" id="IPR036942">
    <property type="entry name" value="Beta-barrel_TonB_sf"/>
</dbReference>
<evidence type="ECO:0000256" key="3">
    <source>
        <dbReference type="ARBA" id="ARBA00022452"/>
    </source>
</evidence>
<evidence type="ECO:0000256" key="12">
    <source>
        <dbReference type="SAM" id="SignalP"/>
    </source>
</evidence>
<keyword evidence="6 11" id="KW-0798">TonB box</keyword>
<evidence type="ECO:0000256" key="9">
    <source>
        <dbReference type="ARBA" id="ARBA00023237"/>
    </source>
</evidence>
<dbReference type="Gene3D" id="2.170.130.10">
    <property type="entry name" value="TonB-dependent receptor, plug domain"/>
    <property type="match status" value="1"/>
</dbReference>
<evidence type="ECO:0000256" key="4">
    <source>
        <dbReference type="ARBA" id="ARBA00022692"/>
    </source>
</evidence>
<dbReference type="PROSITE" id="PS52016">
    <property type="entry name" value="TONB_DEPENDENT_REC_3"/>
    <property type="match status" value="1"/>
</dbReference>
<feature type="chain" id="PRO_5045827607" evidence="12">
    <location>
        <begin position="23"/>
        <end position="660"/>
    </location>
</feature>
<evidence type="ECO:0000313" key="16">
    <source>
        <dbReference type="Proteomes" id="UP001165069"/>
    </source>
</evidence>
<keyword evidence="16" id="KW-1185">Reference proteome</keyword>
<evidence type="ECO:0000256" key="6">
    <source>
        <dbReference type="ARBA" id="ARBA00023077"/>
    </source>
</evidence>
<keyword evidence="3 10" id="KW-1134">Transmembrane beta strand</keyword>
<evidence type="ECO:0000313" key="15">
    <source>
        <dbReference type="EMBL" id="GLH74537.1"/>
    </source>
</evidence>
<dbReference type="PANTHER" id="PTHR30069">
    <property type="entry name" value="TONB-DEPENDENT OUTER MEMBRANE RECEPTOR"/>
    <property type="match status" value="1"/>
</dbReference>
<protein>
    <submittedName>
        <fullName evidence="15">TonB-dependent receptor</fullName>
    </submittedName>
</protein>
<evidence type="ECO:0000256" key="10">
    <source>
        <dbReference type="PROSITE-ProRule" id="PRU01360"/>
    </source>
</evidence>
<comment type="similarity">
    <text evidence="10 11">Belongs to the TonB-dependent receptor family.</text>
</comment>
<dbReference type="EMBL" id="BSDE01000007">
    <property type="protein sequence ID" value="GLH74537.1"/>
    <property type="molecule type" value="Genomic_DNA"/>
</dbReference>
<evidence type="ECO:0000256" key="8">
    <source>
        <dbReference type="ARBA" id="ARBA00023170"/>
    </source>
</evidence>
<evidence type="ECO:0000259" key="13">
    <source>
        <dbReference type="Pfam" id="PF00593"/>
    </source>
</evidence>
<dbReference type="InterPro" id="IPR037066">
    <property type="entry name" value="Plug_dom_sf"/>
</dbReference>
<dbReference type="PANTHER" id="PTHR30069:SF29">
    <property type="entry name" value="HEMOGLOBIN AND HEMOGLOBIN-HAPTOGLOBIN-BINDING PROTEIN 1-RELATED"/>
    <property type="match status" value="1"/>
</dbReference>
<organism evidence="15 16">
    <name type="scientific">Geothrix limicola</name>
    <dbReference type="NCBI Taxonomy" id="2927978"/>
    <lineage>
        <taxon>Bacteria</taxon>
        <taxon>Pseudomonadati</taxon>
        <taxon>Acidobacteriota</taxon>
        <taxon>Holophagae</taxon>
        <taxon>Holophagales</taxon>
        <taxon>Holophagaceae</taxon>
        <taxon>Geothrix</taxon>
    </lineage>
</organism>
<comment type="subcellular location">
    <subcellularLocation>
        <location evidence="1 10">Cell outer membrane</location>
        <topology evidence="1 10">Multi-pass membrane protein</topology>
    </subcellularLocation>
</comment>
<dbReference type="Gene3D" id="2.40.170.20">
    <property type="entry name" value="TonB-dependent receptor, beta-barrel domain"/>
    <property type="match status" value="1"/>
</dbReference>
<keyword evidence="9 10" id="KW-0998">Cell outer membrane</keyword>
<dbReference type="InterPro" id="IPR039426">
    <property type="entry name" value="TonB-dep_rcpt-like"/>
</dbReference>
<dbReference type="InterPro" id="IPR012910">
    <property type="entry name" value="Plug_dom"/>
</dbReference>
<evidence type="ECO:0000259" key="14">
    <source>
        <dbReference type="Pfam" id="PF07715"/>
    </source>
</evidence>
<dbReference type="Proteomes" id="UP001165069">
    <property type="component" value="Unassembled WGS sequence"/>
</dbReference>
<keyword evidence="8 15" id="KW-0675">Receptor</keyword>
<feature type="signal peptide" evidence="12">
    <location>
        <begin position="1"/>
        <end position="22"/>
    </location>
</feature>
<evidence type="ECO:0000256" key="5">
    <source>
        <dbReference type="ARBA" id="ARBA00022729"/>
    </source>
</evidence>
<keyword evidence="5 12" id="KW-0732">Signal</keyword>